<organism evidence="1 2">
    <name type="scientific">Pneumocystis oryctolagi</name>
    <dbReference type="NCBI Taxonomy" id="42067"/>
    <lineage>
        <taxon>Eukaryota</taxon>
        <taxon>Fungi</taxon>
        <taxon>Dikarya</taxon>
        <taxon>Ascomycota</taxon>
        <taxon>Taphrinomycotina</taxon>
        <taxon>Pneumocystomycetes</taxon>
        <taxon>Pneumocystaceae</taxon>
        <taxon>Pneumocystis</taxon>
    </lineage>
</organism>
<gene>
    <name evidence="1" type="ORF">PORY_001549</name>
</gene>
<dbReference type="EMBL" id="JABTEG010000005">
    <property type="protein sequence ID" value="KAG4304874.1"/>
    <property type="molecule type" value="Genomic_DNA"/>
</dbReference>
<name>A0ACB7CDD2_9ASCO</name>
<protein>
    <submittedName>
        <fullName evidence="1">Uncharacterized protein</fullName>
    </submittedName>
</protein>
<sequence>MMSEIYLGALKNVKVPEYPHRVKVYEMRDDNWHDCGTGYCTAVVDNEVVKNVSLRVIFLKLLQTDGYFLVKSENNEEQILLKSKIVCEDLYQIQQSKTIFIVLRSSLCIAETLIVWQELDGTDVALSFQEIDGCNEMWNFLTDVRKALIVVSDILKPLDLESQIGDRAEDDFFSDDMAKNPSTPIFLPTPELSNLSEIEAIVSKASQTVSGKESLAKFVLNDNYILQLVSLFDICEDLETLNDLHLLCSIMKNIILINDAAIIEYILKDDIILSVAGILEYDPDFTTYKANYREYLSDTSKFKQVVDIENVEIRNKIHQTFRLQYLKDVVLARVIDELTFSIINTLIFFNQVDIVQHFQHNEEFLKKLFGLFKDDSVELKRKLDAVIFIQQICNVSRTLQSLSRASLYTTFVANGLFDVVYFALYSESSICIAGAEILMTVIEHDPVFVRSFILDQINTNDKSILDVLIDLLHHEPNLGTKVQIFETIKVLMDPTSISSDPISKPNEVSQKPSNSDTDKFLQLFYDKSAKFLFKPVLNLDSLTKKVDPILSALLVHLCELLCFFVKMHSFRCKFFVLSSNISCKMVNLFTFPEKYLCLASLRYFRTCIGLNDEFYNRHLIKNNLFSPIISMYIEVNYRDNLLSSACFEFFDVIRKENMKNIINHLIETNGEKIKSLNNIPIFDQLIRKYEQYHDKSYETESSKAENSKHNPSGRWSDTKLDIEEENYFNTSDDDDKNDIENADDSVEKKLVDYPDDDIETYERPNSNACYAYDNINLPLSFKTSEKRYRNEDDSELLSRSKRASTSNIKSSQSSSKKIVISIGNSKETKQSE</sequence>
<keyword evidence="2" id="KW-1185">Reference proteome</keyword>
<proteinExistence type="predicted"/>
<evidence type="ECO:0000313" key="1">
    <source>
        <dbReference type="EMBL" id="KAG4304874.1"/>
    </source>
</evidence>
<reference evidence="1 2" key="1">
    <citation type="journal article" date="2021" name="Commun. Biol.">
        <title>Genomic insights into the host specific adaptation of the Pneumocystis genus.</title>
        <authorList>
            <person name="Cisse O.H."/>
            <person name="Ma L."/>
            <person name="Dekker J.P."/>
            <person name="Khil P.P."/>
            <person name="Youn J.-H."/>
            <person name="Brenchley J.M."/>
            <person name="Blair R."/>
            <person name="Pahar B."/>
            <person name="Chabe M."/>
            <person name="Van Rompay K.K.A."/>
            <person name="Keesler R."/>
            <person name="Sukura A."/>
            <person name="Hirsch V."/>
            <person name="Kutty G."/>
            <person name="Liu Y."/>
            <person name="Peng L."/>
            <person name="Chen J."/>
            <person name="Song J."/>
            <person name="Weissenbacher-Lang C."/>
            <person name="Xu J."/>
            <person name="Upham N.S."/>
            <person name="Stajich J.E."/>
            <person name="Cuomo C.A."/>
            <person name="Cushion M.T."/>
            <person name="Kovacs J.A."/>
        </authorList>
    </citation>
    <scope>NUCLEOTIDE SEQUENCE [LARGE SCALE GENOMIC DNA]</scope>
    <source>
        <strain evidence="1 2">RABM</strain>
    </source>
</reference>
<dbReference type="Proteomes" id="UP000768646">
    <property type="component" value="Unassembled WGS sequence"/>
</dbReference>
<comment type="caution">
    <text evidence="1">The sequence shown here is derived from an EMBL/GenBank/DDBJ whole genome shotgun (WGS) entry which is preliminary data.</text>
</comment>
<evidence type="ECO:0000313" key="2">
    <source>
        <dbReference type="Proteomes" id="UP000768646"/>
    </source>
</evidence>
<accession>A0ACB7CDD2</accession>